<evidence type="ECO:0000256" key="1">
    <source>
        <dbReference type="SAM" id="MobiDB-lite"/>
    </source>
</evidence>
<dbReference type="OrthoDB" id="4764735at2759"/>
<feature type="compositionally biased region" description="Acidic residues" evidence="1">
    <location>
        <begin position="1"/>
        <end position="15"/>
    </location>
</feature>
<dbReference type="RefSeq" id="XP_033601277.1">
    <property type="nucleotide sequence ID" value="XM_033746805.1"/>
</dbReference>
<evidence type="ECO:0000313" key="2">
    <source>
        <dbReference type="EMBL" id="KAF2758826.1"/>
    </source>
</evidence>
<dbReference type="Proteomes" id="UP000799437">
    <property type="component" value="Unassembled WGS sequence"/>
</dbReference>
<feature type="region of interest" description="Disordered" evidence="1">
    <location>
        <begin position="1"/>
        <end position="22"/>
    </location>
</feature>
<dbReference type="AlphaFoldDB" id="A0A6A6WAH2"/>
<evidence type="ECO:0000313" key="3">
    <source>
        <dbReference type="Proteomes" id="UP000799437"/>
    </source>
</evidence>
<reference evidence="2" key="1">
    <citation type="journal article" date="2020" name="Stud. Mycol.">
        <title>101 Dothideomycetes genomes: a test case for predicting lifestyles and emergence of pathogens.</title>
        <authorList>
            <person name="Haridas S."/>
            <person name="Albert R."/>
            <person name="Binder M."/>
            <person name="Bloem J."/>
            <person name="Labutti K."/>
            <person name="Salamov A."/>
            <person name="Andreopoulos B."/>
            <person name="Baker S."/>
            <person name="Barry K."/>
            <person name="Bills G."/>
            <person name="Bluhm B."/>
            <person name="Cannon C."/>
            <person name="Castanera R."/>
            <person name="Culley D."/>
            <person name="Daum C."/>
            <person name="Ezra D."/>
            <person name="Gonzalez J."/>
            <person name="Henrissat B."/>
            <person name="Kuo A."/>
            <person name="Liang C."/>
            <person name="Lipzen A."/>
            <person name="Lutzoni F."/>
            <person name="Magnuson J."/>
            <person name="Mondo S."/>
            <person name="Nolan M."/>
            <person name="Ohm R."/>
            <person name="Pangilinan J."/>
            <person name="Park H.-J."/>
            <person name="Ramirez L."/>
            <person name="Alfaro M."/>
            <person name="Sun H."/>
            <person name="Tritt A."/>
            <person name="Yoshinaga Y."/>
            <person name="Zwiers L.-H."/>
            <person name="Turgeon B."/>
            <person name="Goodwin S."/>
            <person name="Spatafora J."/>
            <person name="Crous P."/>
            <person name="Grigoriev I."/>
        </authorList>
    </citation>
    <scope>NUCLEOTIDE SEQUENCE</scope>
    <source>
        <strain evidence="2">CBS 121739</strain>
    </source>
</reference>
<name>A0A6A6WAH2_9PEZI</name>
<protein>
    <submittedName>
        <fullName evidence="2">Uncharacterized protein</fullName>
    </submittedName>
</protein>
<sequence length="311" mass="34674">MDSDSATDESILDEESGAHPPAYDAVEKADNAKTVHDTTDISHLKGTGSSIVEYLHSMITKSERPYARFKAATATFAFGPDYFYYFSCWTHSLYSAPTGLKDADIAIPLALSFGRNRRYFIAGLDYSGSPSWSYADGTYSVKTHKAKQSESQMKWSEWTSTLPLTMDAIGHQTVVTFGEKDSYYATSSHSTISHGLPYQIEKLLDARSRLQGQRPRQVALGVKGSYVILWPDDDIDYDLKGLYPVVRATIESKHGIAYIALSAFHAQGWYIERADGPIAFNLPKRTDTTLTHLTNFTCAMMQQRATRNSAR</sequence>
<dbReference type="GeneID" id="54487859"/>
<proteinExistence type="predicted"/>
<organism evidence="2 3">
    <name type="scientific">Pseudovirgaria hyperparasitica</name>
    <dbReference type="NCBI Taxonomy" id="470096"/>
    <lineage>
        <taxon>Eukaryota</taxon>
        <taxon>Fungi</taxon>
        <taxon>Dikarya</taxon>
        <taxon>Ascomycota</taxon>
        <taxon>Pezizomycotina</taxon>
        <taxon>Dothideomycetes</taxon>
        <taxon>Dothideomycetes incertae sedis</taxon>
        <taxon>Acrospermales</taxon>
        <taxon>Acrospermaceae</taxon>
        <taxon>Pseudovirgaria</taxon>
    </lineage>
</organism>
<keyword evidence="3" id="KW-1185">Reference proteome</keyword>
<gene>
    <name evidence="2" type="ORF">EJ05DRAFT_499262</name>
</gene>
<accession>A0A6A6WAH2</accession>
<dbReference type="EMBL" id="ML996570">
    <property type="protein sequence ID" value="KAF2758826.1"/>
    <property type="molecule type" value="Genomic_DNA"/>
</dbReference>